<comment type="catalytic activity">
    <reaction evidence="17">
        <text>Mn(2+)(in) + ATP + H2O = Mn(2+)(out) + ADP + phosphate + H(+)</text>
        <dbReference type="Rhea" id="RHEA:66820"/>
        <dbReference type="ChEBI" id="CHEBI:15377"/>
        <dbReference type="ChEBI" id="CHEBI:15378"/>
        <dbReference type="ChEBI" id="CHEBI:29035"/>
        <dbReference type="ChEBI" id="CHEBI:30616"/>
        <dbReference type="ChEBI" id="CHEBI:43474"/>
        <dbReference type="ChEBI" id="CHEBI:456216"/>
    </reaction>
    <physiologicalReaction direction="left-to-right" evidence="17">
        <dbReference type="Rhea" id="RHEA:66821"/>
    </physiologicalReaction>
</comment>
<keyword evidence="7 18" id="KW-0547">Nucleotide-binding</keyword>
<evidence type="ECO:0000256" key="19">
    <source>
        <dbReference type="SAM" id="MobiDB-lite"/>
    </source>
</evidence>
<evidence type="ECO:0000256" key="13">
    <source>
        <dbReference type="ARBA" id="ARBA00023034"/>
    </source>
</evidence>
<reference evidence="21" key="1">
    <citation type="submission" date="2022-11" db="UniProtKB">
        <authorList>
            <consortium name="EnsemblMetazoa"/>
        </authorList>
    </citation>
    <scope>IDENTIFICATION</scope>
</reference>
<dbReference type="PRINTS" id="PR00120">
    <property type="entry name" value="HATPASE"/>
</dbReference>
<organism evidence="21 22">
    <name type="scientific">Patiria miniata</name>
    <name type="common">Bat star</name>
    <name type="synonym">Asterina miniata</name>
    <dbReference type="NCBI Taxonomy" id="46514"/>
    <lineage>
        <taxon>Eukaryota</taxon>
        <taxon>Metazoa</taxon>
        <taxon>Echinodermata</taxon>
        <taxon>Eleutherozoa</taxon>
        <taxon>Asterozoa</taxon>
        <taxon>Asteroidea</taxon>
        <taxon>Valvatacea</taxon>
        <taxon>Valvatida</taxon>
        <taxon>Asterinidae</taxon>
        <taxon>Patiria</taxon>
    </lineage>
</organism>
<dbReference type="NCBIfam" id="TIGR01494">
    <property type="entry name" value="ATPase_P-type"/>
    <property type="match status" value="2"/>
</dbReference>
<evidence type="ECO:0000256" key="17">
    <source>
        <dbReference type="ARBA" id="ARBA00047330"/>
    </source>
</evidence>
<dbReference type="Gene3D" id="2.70.150.10">
    <property type="entry name" value="Calcium-transporting ATPase, cytoplasmic transduction domain A"/>
    <property type="match status" value="1"/>
</dbReference>
<keyword evidence="11" id="KW-1278">Translocase</keyword>
<keyword evidence="6" id="KW-0479">Metal-binding</keyword>
<dbReference type="Pfam" id="PF00122">
    <property type="entry name" value="E1-E2_ATPase"/>
    <property type="match status" value="1"/>
</dbReference>
<keyword evidence="13" id="KW-0333">Golgi apparatus</keyword>
<dbReference type="OMA" id="KMHACET"/>
<keyword evidence="10" id="KW-0460">Magnesium</keyword>
<evidence type="ECO:0000313" key="21">
    <source>
        <dbReference type="EnsemblMetazoa" id="XP_038066928.1"/>
    </source>
</evidence>
<dbReference type="InterPro" id="IPR023299">
    <property type="entry name" value="ATPase_P-typ_cyto_dom_N"/>
</dbReference>
<dbReference type="InterPro" id="IPR018303">
    <property type="entry name" value="ATPase_P-typ_P_site"/>
</dbReference>
<dbReference type="GO" id="GO:0005524">
    <property type="term" value="F:ATP binding"/>
    <property type="evidence" value="ECO:0007669"/>
    <property type="project" value="UniProtKB-KW"/>
</dbReference>
<feature type="transmembrane region" description="Helical" evidence="18">
    <location>
        <begin position="365"/>
        <end position="389"/>
    </location>
</feature>
<dbReference type="GO" id="GO:0005388">
    <property type="term" value="F:P-type calcium transporter activity"/>
    <property type="evidence" value="ECO:0007669"/>
    <property type="project" value="UniProtKB-EC"/>
</dbReference>
<dbReference type="FunFam" id="3.40.1110.10:FF:000006">
    <property type="entry name" value="Calcium-transporting ATPase"/>
    <property type="match status" value="1"/>
</dbReference>
<dbReference type="InterPro" id="IPR036412">
    <property type="entry name" value="HAD-like_sf"/>
</dbReference>
<sequence length="986" mass="109399">MMSGLDTKKKDSGRATSFSQQVLDLERKVKVDTIQPPLPPVTDQEKGKAMRPPNSRYQRTIGPRPSQKIAETLERKGEEEEARMQYLTAQAASEQSADDVIYRLGADPRHGLHTDEAVRRLQVHGHNDFEISKEEPLWRKYLDQFKDPLILLLLASAVVSIIMGQYDDAVSITVAILIVVTVAFVQEYKSEKSLEKLSKLVPPSCNCVRDGNLSSFLGRNLVPGDTVHLTIGDRVPADMRLFEAVDLAIDESSFTGETKPSNKFVKMMKSAKGNNTPTRKNIAYMGTLVRCGHGKGIVIGTGENSQFGDIFKMMQGEEAPKTPLQKSMSTLGKQLSFYSFCIIGLIMLFGWLQNRKLLDMFTIGVSLAVAAIPEGLPIVVTVTLALGVMRMAKRKVIVKKLPIVETLGCVNVICSDKTGTLTKNEMTAIAIYTSDGMKAEVTGVGYNSHGTVLCEGHELDSYSNQSIARVVETGCVCNNAEIHNDILYGQPTEGALLALGMKMRLEHLRTDYIRISEQPFSSDTKWMAVRCRERRGANHLVDTEIYFVKGAMEKVLGLCRTYNRWNQAEWLTEARREEFMQEAVQMGVAGLRVVAMAVGNTMESLTFVGMIGILDPPRPGVREAVETLISTGVSLKMVTGDSQETAIAIASRLGIYAEGSFTLSGEEVEAMDMMKLACIIHRVSVFYRSSPRHKLKIVKALQSNGMVVGMTGDGVNDAVALKTADIGIAMGMTGTDVSKEAADMILVDDNFISIMAAIKEGKAIFYNIKNFVRFQLSTSIAALSLIALSTLLKFPNPLNAMQILWINIIMDGPPAQSLGKEPVDKDIVRQGPRRVKDPMITRSLLINVISSAFIIVCGTLWVFWREMRDNIITPRDTTMTFTCFVFFDMFNALSSRSQIKSIFTIGLFTNRMFIYAVVGSLMGQMAVIYFPPLQRIFQTEALTAYDLLLLTVLTSSVFVVSEIKKLIQRRRDRHYAVNQPFKHEYV</sequence>
<evidence type="ECO:0000313" key="22">
    <source>
        <dbReference type="Proteomes" id="UP000887568"/>
    </source>
</evidence>
<dbReference type="Gene3D" id="3.40.1110.10">
    <property type="entry name" value="Calcium-transporting ATPase, cytoplasmic domain N"/>
    <property type="match status" value="1"/>
</dbReference>
<evidence type="ECO:0000256" key="7">
    <source>
        <dbReference type="ARBA" id="ARBA00022741"/>
    </source>
</evidence>
<dbReference type="PROSITE" id="PS00154">
    <property type="entry name" value="ATPASE_E1_E2"/>
    <property type="match status" value="1"/>
</dbReference>
<comment type="catalytic activity">
    <reaction evidence="16">
        <text>Ca(2+)(in) + ATP + H2O = Ca(2+)(out) + ADP + phosphate + H(+)</text>
        <dbReference type="Rhea" id="RHEA:18105"/>
        <dbReference type="ChEBI" id="CHEBI:15377"/>
        <dbReference type="ChEBI" id="CHEBI:15378"/>
        <dbReference type="ChEBI" id="CHEBI:29108"/>
        <dbReference type="ChEBI" id="CHEBI:30616"/>
        <dbReference type="ChEBI" id="CHEBI:43474"/>
        <dbReference type="ChEBI" id="CHEBI:456216"/>
        <dbReference type="EC" id="7.2.2.10"/>
    </reaction>
    <physiologicalReaction direction="left-to-right" evidence="16">
        <dbReference type="Rhea" id="RHEA:18106"/>
    </physiologicalReaction>
</comment>
<evidence type="ECO:0000256" key="15">
    <source>
        <dbReference type="ARBA" id="ARBA00023136"/>
    </source>
</evidence>
<dbReference type="InterPro" id="IPR059000">
    <property type="entry name" value="ATPase_P-type_domA"/>
</dbReference>
<dbReference type="SMART" id="SM00831">
    <property type="entry name" value="Cation_ATPase_N"/>
    <property type="match status" value="1"/>
</dbReference>
<dbReference type="GO" id="GO:0016887">
    <property type="term" value="F:ATP hydrolysis activity"/>
    <property type="evidence" value="ECO:0007669"/>
    <property type="project" value="InterPro"/>
</dbReference>
<dbReference type="SFLD" id="SFLDF00027">
    <property type="entry name" value="p-type_atpase"/>
    <property type="match status" value="1"/>
</dbReference>
<protein>
    <recommendedName>
        <fullName evidence="18">Calcium-transporting ATPase</fullName>
        <ecNumber evidence="18">7.2.2.10</ecNumber>
    </recommendedName>
</protein>
<dbReference type="NCBIfam" id="TIGR01522">
    <property type="entry name" value="ATPase-IIA2_Ca"/>
    <property type="match status" value="1"/>
</dbReference>
<dbReference type="EnsemblMetazoa" id="XM_038211000.1">
    <property type="protein sequence ID" value="XP_038066928.1"/>
    <property type="gene ID" value="LOC119736956"/>
</dbReference>
<feature type="domain" description="Cation-transporting P-type ATPase N-terminal" evidence="20">
    <location>
        <begin position="91"/>
        <end position="165"/>
    </location>
</feature>
<keyword evidence="22" id="KW-1185">Reference proteome</keyword>
<keyword evidence="8 18" id="KW-0106">Calcium</keyword>
<dbReference type="AlphaFoldDB" id="A0A914ATD4"/>
<proteinExistence type="inferred from homology"/>
<dbReference type="FunFam" id="3.40.50.1000:FF:000001">
    <property type="entry name" value="Phospholipid-transporting ATPase IC"/>
    <property type="match status" value="1"/>
</dbReference>
<feature type="transmembrane region" description="Helical" evidence="18">
    <location>
        <begin position="942"/>
        <end position="963"/>
    </location>
</feature>
<feature type="transmembrane region" description="Helical" evidence="18">
    <location>
        <begin position="913"/>
        <end position="930"/>
    </location>
</feature>
<evidence type="ECO:0000256" key="8">
    <source>
        <dbReference type="ARBA" id="ARBA00022837"/>
    </source>
</evidence>
<dbReference type="SUPFAM" id="SSF81665">
    <property type="entry name" value="Calcium ATPase, transmembrane domain M"/>
    <property type="match status" value="1"/>
</dbReference>
<keyword evidence="15 18" id="KW-0472">Membrane</keyword>
<evidence type="ECO:0000256" key="6">
    <source>
        <dbReference type="ARBA" id="ARBA00022723"/>
    </source>
</evidence>
<dbReference type="RefSeq" id="XP_038066928.1">
    <property type="nucleotide sequence ID" value="XM_038211000.1"/>
</dbReference>
<dbReference type="Pfam" id="PF00690">
    <property type="entry name" value="Cation_ATPase_N"/>
    <property type="match status" value="1"/>
</dbReference>
<dbReference type="InterPro" id="IPR044492">
    <property type="entry name" value="P_typ_ATPase_HD_dom"/>
</dbReference>
<feature type="compositionally biased region" description="Basic and acidic residues" evidence="19">
    <location>
        <begin position="1"/>
        <end position="13"/>
    </location>
</feature>
<dbReference type="OrthoDB" id="3352408at2759"/>
<dbReference type="Gene3D" id="3.40.50.1000">
    <property type="entry name" value="HAD superfamily/HAD-like"/>
    <property type="match status" value="1"/>
</dbReference>
<dbReference type="InterPro" id="IPR006413">
    <property type="entry name" value="P-type_ATPase_IIA_PMR1"/>
</dbReference>
<dbReference type="Proteomes" id="UP000887568">
    <property type="component" value="Unplaced"/>
</dbReference>
<feature type="transmembrane region" description="Helical" evidence="18">
    <location>
        <begin position="172"/>
        <end position="188"/>
    </location>
</feature>
<evidence type="ECO:0000256" key="9">
    <source>
        <dbReference type="ARBA" id="ARBA00022840"/>
    </source>
</evidence>
<dbReference type="InterPro" id="IPR004014">
    <property type="entry name" value="ATPase_P-typ_cation-transptr_N"/>
</dbReference>
<evidence type="ECO:0000256" key="18">
    <source>
        <dbReference type="RuleBase" id="RU361146"/>
    </source>
</evidence>
<dbReference type="CDD" id="cd02085">
    <property type="entry name" value="P-type_ATPase_SPCA"/>
    <property type="match status" value="1"/>
</dbReference>
<accession>A0A914ATD4</accession>
<keyword evidence="5 18" id="KW-0812">Transmembrane</keyword>
<name>A0A914ATD4_PATMI</name>
<dbReference type="SFLD" id="SFLDG00002">
    <property type="entry name" value="C1.7:_P-type_atpase_like"/>
    <property type="match status" value="1"/>
</dbReference>
<dbReference type="EC" id="7.2.2.10" evidence="18"/>
<comment type="subcellular location">
    <subcellularLocation>
        <location evidence="1">Golgi apparatus</location>
        <location evidence="1">trans-Golgi network membrane</location>
        <topology evidence="1">Multi-pass membrane protein</topology>
    </subcellularLocation>
    <subcellularLocation>
        <location evidence="18">Membrane</location>
        <topology evidence="18">Multi-pass membrane protein</topology>
    </subcellularLocation>
</comment>
<feature type="transmembrane region" description="Helical" evidence="18">
    <location>
        <begin position="149"/>
        <end position="166"/>
    </location>
</feature>
<evidence type="ECO:0000256" key="12">
    <source>
        <dbReference type="ARBA" id="ARBA00022989"/>
    </source>
</evidence>
<evidence type="ECO:0000256" key="11">
    <source>
        <dbReference type="ARBA" id="ARBA00022967"/>
    </source>
</evidence>
<dbReference type="FunFam" id="2.70.150.10:FF:000008">
    <property type="entry name" value="Calcium-transporting ATPase"/>
    <property type="match status" value="1"/>
</dbReference>
<evidence type="ECO:0000256" key="4">
    <source>
        <dbReference type="ARBA" id="ARBA00022568"/>
    </source>
</evidence>
<dbReference type="InterPro" id="IPR008250">
    <property type="entry name" value="ATPase_P-typ_transduc_dom_A_sf"/>
</dbReference>
<feature type="transmembrane region" description="Helical" evidence="18">
    <location>
        <begin position="876"/>
        <end position="893"/>
    </location>
</feature>
<dbReference type="GO" id="GO:0016020">
    <property type="term" value="C:membrane"/>
    <property type="evidence" value="ECO:0007669"/>
    <property type="project" value="UniProtKB-SubCell"/>
</dbReference>
<evidence type="ECO:0000256" key="14">
    <source>
        <dbReference type="ARBA" id="ARBA00023065"/>
    </source>
</evidence>
<evidence type="ECO:0000256" key="10">
    <source>
        <dbReference type="ARBA" id="ARBA00022842"/>
    </source>
</evidence>
<feature type="transmembrane region" description="Helical" evidence="18">
    <location>
        <begin position="335"/>
        <end position="353"/>
    </location>
</feature>
<dbReference type="GeneID" id="119736956"/>
<keyword evidence="12 18" id="KW-1133">Transmembrane helix</keyword>
<dbReference type="SUPFAM" id="SSF81653">
    <property type="entry name" value="Calcium ATPase, transduction domain A"/>
    <property type="match status" value="1"/>
</dbReference>
<evidence type="ECO:0000256" key="3">
    <source>
        <dbReference type="ARBA" id="ARBA00022448"/>
    </source>
</evidence>
<dbReference type="InterPro" id="IPR023298">
    <property type="entry name" value="ATPase_P-typ_TM_dom_sf"/>
</dbReference>
<keyword evidence="4 18" id="KW-0109">Calcium transport</keyword>
<dbReference type="SFLD" id="SFLDS00003">
    <property type="entry name" value="Haloacid_Dehalogenase"/>
    <property type="match status" value="1"/>
</dbReference>
<dbReference type="Gene3D" id="1.20.1110.10">
    <property type="entry name" value="Calcium-transporting ATPase, transmembrane domain"/>
    <property type="match status" value="1"/>
</dbReference>
<dbReference type="PANTHER" id="PTHR42861">
    <property type="entry name" value="CALCIUM-TRANSPORTING ATPASE"/>
    <property type="match status" value="1"/>
</dbReference>
<dbReference type="InterPro" id="IPR001757">
    <property type="entry name" value="P_typ_ATPase"/>
</dbReference>
<evidence type="ECO:0000256" key="16">
    <source>
        <dbReference type="ARBA" id="ARBA00047282"/>
    </source>
</evidence>
<dbReference type="SUPFAM" id="SSF81660">
    <property type="entry name" value="Metal cation-transporting ATPase, ATP-binding domain N"/>
    <property type="match status" value="1"/>
</dbReference>
<dbReference type="GO" id="GO:0005794">
    <property type="term" value="C:Golgi apparatus"/>
    <property type="evidence" value="ECO:0007669"/>
    <property type="project" value="UniProtKB-SubCell"/>
</dbReference>
<dbReference type="Pfam" id="PF13246">
    <property type="entry name" value="Cation_ATPase"/>
    <property type="match status" value="1"/>
</dbReference>
<evidence type="ECO:0000259" key="20">
    <source>
        <dbReference type="SMART" id="SM00831"/>
    </source>
</evidence>
<evidence type="ECO:0000256" key="5">
    <source>
        <dbReference type="ARBA" id="ARBA00022692"/>
    </source>
</evidence>
<dbReference type="SUPFAM" id="SSF56784">
    <property type="entry name" value="HAD-like"/>
    <property type="match status" value="1"/>
</dbReference>
<dbReference type="Pfam" id="PF00689">
    <property type="entry name" value="Cation_ATPase_C"/>
    <property type="match status" value="1"/>
</dbReference>
<evidence type="ECO:0000256" key="1">
    <source>
        <dbReference type="ARBA" id="ARBA00004166"/>
    </source>
</evidence>
<feature type="transmembrane region" description="Helical" evidence="18">
    <location>
        <begin position="844"/>
        <end position="864"/>
    </location>
</feature>
<dbReference type="InterPro" id="IPR006068">
    <property type="entry name" value="ATPase_P-typ_cation-transptr_C"/>
</dbReference>
<feature type="region of interest" description="Disordered" evidence="19">
    <location>
        <begin position="1"/>
        <end position="62"/>
    </location>
</feature>
<dbReference type="GO" id="GO:0046872">
    <property type="term" value="F:metal ion binding"/>
    <property type="evidence" value="ECO:0007669"/>
    <property type="project" value="UniProtKB-KW"/>
</dbReference>
<keyword evidence="14 18" id="KW-0406">Ion transport</keyword>
<keyword evidence="3 18" id="KW-0813">Transport</keyword>
<evidence type="ECO:0000256" key="2">
    <source>
        <dbReference type="ARBA" id="ARBA00005675"/>
    </source>
</evidence>
<comment type="caution">
    <text evidence="18">Lacks conserved residue(s) required for the propagation of feature annotation.</text>
</comment>
<comment type="function">
    <text evidence="18">Catalyzes the hydrolysis of ATP coupled with the transport of calcium.</text>
</comment>
<dbReference type="InterPro" id="IPR023214">
    <property type="entry name" value="HAD_sf"/>
</dbReference>
<comment type="similarity">
    <text evidence="2">Belongs to the cation transport ATPase (P-type) (TC 3.A.3) family. Type IIA subfamily.</text>
</comment>
<keyword evidence="9 18" id="KW-0067">ATP-binding</keyword>
<dbReference type="PRINTS" id="PR00119">
    <property type="entry name" value="CATATPASE"/>
</dbReference>